<reference evidence="2" key="1">
    <citation type="journal article" date="2011" name="PLoS Biol.">
        <title>Gene gain and loss during evolution of obligate parasitism in the white rust pathogen of Arabidopsis thaliana.</title>
        <authorList>
            <person name="Kemen E."/>
            <person name="Gardiner A."/>
            <person name="Schultz-Larsen T."/>
            <person name="Kemen A.C."/>
            <person name="Balmuth A.L."/>
            <person name="Robert-Seilaniantz A."/>
            <person name="Bailey K."/>
            <person name="Holub E."/>
            <person name="Studholme D.J."/>
            <person name="Maclean D."/>
            <person name="Jones J.D."/>
        </authorList>
    </citation>
    <scope>NUCLEOTIDE SEQUENCE</scope>
</reference>
<feature type="region of interest" description="Disordered" evidence="1">
    <location>
        <begin position="1"/>
        <end position="21"/>
    </location>
</feature>
<name>F0WVK6_9STRA</name>
<sequence length="78" mass="8706">MLVANRMGDNAATTPKSPALDENCVWPTEREIRITQQRAKSSAWKDQATPGEQGIYLNETSKIWIPLEEAGLCLRFAS</sequence>
<organism evidence="2">
    <name type="scientific">Albugo laibachii Nc14</name>
    <dbReference type="NCBI Taxonomy" id="890382"/>
    <lineage>
        <taxon>Eukaryota</taxon>
        <taxon>Sar</taxon>
        <taxon>Stramenopiles</taxon>
        <taxon>Oomycota</taxon>
        <taxon>Peronosporomycetes</taxon>
        <taxon>Albuginales</taxon>
        <taxon>Albuginaceae</taxon>
        <taxon>Albugo</taxon>
    </lineage>
</organism>
<dbReference type="AlphaFoldDB" id="F0WVK6"/>
<evidence type="ECO:0000313" key="2">
    <source>
        <dbReference type="EMBL" id="CCA25448.1"/>
    </source>
</evidence>
<dbReference type="HOGENOM" id="CLU_2627095_0_0_1"/>
<proteinExistence type="predicted"/>
<evidence type="ECO:0000256" key="1">
    <source>
        <dbReference type="SAM" id="MobiDB-lite"/>
    </source>
</evidence>
<protein>
    <submittedName>
        <fullName evidence="2">AlNc14C298G10341 protein</fullName>
    </submittedName>
</protein>
<accession>F0WVK6</accession>
<gene>
    <name evidence="2" type="primary">AlNc14C298G10341</name>
    <name evidence="2" type="ORF">ALNC14_115920</name>
</gene>
<reference evidence="2" key="2">
    <citation type="submission" date="2011-02" db="EMBL/GenBank/DDBJ databases">
        <authorList>
            <person name="MacLean D."/>
        </authorList>
    </citation>
    <scope>NUCLEOTIDE SEQUENCE</scope>
</reference>
<dbReference type="EMBL" id="FR824343">
    <property type="protein sequence ID" value="CCA25448.1"/>
    <property type="molecule type" value="Genomic_DNA"/>
</dbReference>